<sequence>MESSDLAAEDAAILATPRPNNRAAAKGIDLVEPGIDPGHQYLSLPVDPSVNFVGTVVERSAVLASKQDHRVDLMESLSLDIRLALLGPGD</sequence>
<organism evidence="1 2">
    <name type="scientific">Symbiodinium pilosum</name>
    <name type="common">Dinoflagellate</name>
    <dbReference type="NCBI Taxonomy" id="2952"/>
    <lineage>
        <taxon>Eukaryota</taxon>
        <taxon>Sar</taxon>
        <taxon>Alveolata</taxon>
        <taxon>Dinophyceae</taxon>
        <taxon>Suessiales</taxon>
        <taxon>Symbiodiniaceae</taxon>
        <taxon>Symbiodinium</taxon>
    </lineage>
</organism>
<proteinExistence type="predicted"/>
<name>A0A812UFF1_SYMPI</name>
<protein>
    <submittedName>
        <fullName evidence="1">Uncharacterized protein</fullName>
    </submittedName>
</protein>
<dbReference type="Proteomes" id="UP000649617">
    <property type="component" value="Unassembled WGS sequence"/>
</dbReference>
<comment type="caution">
    <text evidence="1">The sequence shown here is derived from an EMBL/GenBank/DDBJ whole genome shotgun (WGS) entry which is preliminary data.</text>
</comment>
<evidence type="ECO:0000313" key="1">
    <source>
        <dbReference type="EMBL" id="CAE7568640.1"/>
    </source>
</evidence>
<reference evidence="1" key="1">
    <citation type="submission" date="2021-02" db="EMBL/GenBank/DDBJ databases">
        <authorList>
            <person name="Dougan E. K."/>
            <person name="Rhodes N."/>
            <person name="Thang M."/>
            <person name="Chan C."/>
        </authorList>
    </citation>
    <scope>NUCLEOTIDE SEQUENCE</scope>
</reference>
<evidence type="ECO:0000313" key="2">
    <source>
        <dbReference type="Proteomes" id="UP000649617"/>
    </source>
</evidence>
<accession>A0A812UFF1</accession>
<keyword evidence="2" id="KW-1185">Reference proteome</keyword>
<dbReference type="AlphaFoldDB" id="A0A812UFF1"/>
<gene>
    <name evidence="1" type="ORF">SPIL2461_LOCUS15301</name>
</gene>
<dbReference type="OrthoDB" id="67688at2759"/>
<dbReference type="EMBL" id="CAJNIZ010036936">
    <property type="protein sequence ID" value="CAE7568640.1"/>
    <property type="molecule type" value="Genomic_DNA"/>
</dbReference>